<dbReference type="PANTHER" id="PTHR35891">
    <property type="entry name" value="THIOL:DISULFIDE INTERCHANGE PROTEIN DSBA"/>
    <property type="match status" value="1"/>
</dbReference>
<dbReference type="InterPro" id="IPR036249">
    <property type="entry name" value="Thioredoxin-like_sf"/>
</dbReference>
<dbReference type="PROSITE" id="PS51352">
    <property type="entry name" value="THIOREDOXIN_2"/>
    <property type="match status" value="1"/>
</dbReference>
<dbReference type="Pfam" id="PF01323">
    <property type="entry name" value="DSBA"/>
    <property type="match status" value="1"/>
</dbReference>
<reference evidence="11 12" key="1">
    <citation type="submission" date="2019-12" db="EMBL/GenBank/DDBJ databases">
        <title>Novel species isolated from a subtropical stream in China.</title>
        <authorList>
            <person name="Lu H."/>
        </authorList>
    </citation>
    <scope>NUCLEOTIDE SEQUENCE [LARGE SCALE GENOMIC DNA]</scope>
    <source>
        <strain evidence="11 12">FT127W</strain>
    </source>
</reference>
<name>A0A7X4KLQ8_9BURK</name>
<dbReference type="PIRSF" id="PIRSF001488">
    <property type="entry name" value="Tdi_protein"/>
    <property type="match status" value="1"/>
</dbReference>
<dbReference type="InterPro" id="IPR013766">
    <property type="entry name" value="Thioredoxin_domain"/>
</dbReference>
<organism evidence="11 12">
    <name type="scientific">Pseudoduganella aquatica</name>
    <dbReference type="NCBI Taxonomy" id="2660641"/>
    <lineage>
        <taxon>Bacteria</taxon>
        <taxon>Pseudomonadati</taxon>
        <taxon>Pseudomonadota</taxon>
        <taxon>Betaproteobacteria</taxon>
        <taxon>Burkholderiales</taxon>
        <taxon>Oxalobacteraceae</taxon>
        <taxon>Telluria group</taxon>
        <taxon>Pseudoduganella</taxon>
    </lineage>
</organism>
<proteinExistence type="inferred from homology"/>
<feature type="signal peptide" evidence="9">
    <location>
        <begin position="1"/>
        <end position="22"/>
    </location>
</feature>
<evidence type="ECO:0000256" key="1">
    <source>
        <dbReference type="ARBA" id="ARBA00004418"/>
    </source>
</evidence>
<keyword evidence="3 9" id="KW-0732">Signal</keyword>
<keyword evidence="6" id="KW-0676">Redox-active center</keyword>
<sequence>MRILKQLLSVVAMCSAAFGAAASPAAPISGVEYQTLQTAQPTDTGKKIEVIEFFAYYCPHCNNLEPQLEAWVKKQGDNIVFKRVHVPRDESVLPQQKLFFTLEAMGLLPQYHKKVFNAMHVERNRLNRDEQVFDWVAANGIDRQKFIDTYRSFGVQAKVKRADGMMDSYKIDSWPTLIVDGRYQASPHLAASGMQGNPSETELQTAALQVMDFLVAKAKAEKK</sequence>
<comment type="similarity">
    <text evidence="2">Belongs to the thioredoxin family. DsbA subfamily.</text>
</comment>
<feature type="disulfide bond" description="Redox-active" evidence="8">
    <location>
        <begin position="58"/>
        <end position="61"/>
    </location>
</feature>
<dbReference type="AlphaFoldDB" id="A0A7X4KLQ8"/>
<evidence type="ECO:0000259" key="10">
    <source>
        <dbReference type="PROSITE" id="PS51352"/>
    </source>
</evidence>
<dbReference type="InterPro" id="IPR017937">
    <property type="entry name" value="Thioredoxin_CS"/>
</dbReference>
<dbReference type="InterPro" id="IPR050824">
    <property type="entry name" value="Thiol_disulfide_DsbA"/>
</dbReference>
<keyword evidence="5 7" id="KW-1015">Disulfide bond</keyword>
<evidence type="ECO:0000313" key="12">
    <source>
        <dbReference type="Proteomes" id="UP000450676"/>
    </source>
</evidence>
<evidence type="ECO:0000256" key="3">
    <source>
        <dbReference type="ARBA" id="ARBA00022729"/>
    </source>
</evidence>
<feature type="domain" description="Thioredoxin" evidence="10">
    <location>
        <begin position="16"/>
        <end position="167"/>
    </location>
</feature>
<comment type="subcellular location">
    <subcellularLocation>
        <location evidence="1 7">Periplasm</location>
    </subcellularLocation>
</comment>
<evidence type="ECO:0000256" key="2">
    <source>
        <dbReference type="ARBA" id="ARBA00005791"/>
    </source>
</evidence>
<protein>
    <recommendedName>
        <fullName evidence="7">Thiol:disulfide interchange protein</fullName>
    </recommendedName>
</protein>
<dbReference type="GO" id="GO:0015036">
    <property type="term" value="F:disulfide oxidoreductase activity"/>
    <property type="evidence" value="ECO:0007669"/>
    <property type="project" value="UniProtKB-ARBA"/>
</dbReference>
<dbReference type="InterPro" id="IPR001853">
    <property type="entry name" value="DSBA-like_thioredoxin_dom"/>
</dbReference>
<evidence type="ECO:0000313" key="11">
    <source>
        <dbReference type="EMBL" id="MYN07377.1"/>
    </source>
</evidence>
<dbReference type="InterPro" id="IPR023205">
    <property type="entry name" value="DsbA/DsbL"/>
</dbReference>
<dbReference type="RefSeq" id="WP_161071728.1">
    <property type="nucleotide sequence ID" value="NZ_CP086370.1"/>
</dbReference>
<dbReference type="SUPFAM" id="SSF52833">
    <property type="entry name" value="Thioredoxin-like"/>
    <property type="match status" value="1"/>
</dbReference>
<dbReference type="GO" id="GO:0042597">
    <property type="term" value="C:periplasmic space"/>
    <property type="evidence" value="ECO:0007669"/>
    <property type="project" value="UniProtKB-SubCell"/>
</dbReference>
<evidence type="ECO:0000256" key="8">
    <source>
        <dbReference type="PIRSR" id="PIRSR001488-1"/>
    </source>
</evidence>
<feature type="chain" id="PRO_5031435825" description="Thiol:disulfide interchange protein" evidence="9">
    <location>
        <begin position="23"/>
        <end position="223"/>
    </location>
</feature>
<dbReference type="Gene3D" id="3.40.30.10">
    <property type="entry name" value="Glutaredoxin"/>
    <property type="match status" value="2"/>
</dbReference>
<accession>A0A7X4KLQ8</accession>
<evidence type="ECO:0000256" key="4">
    <source>
        <dbReference type="ARBA" id="ARBA00022764"/>
    </source>
</evidence>
<dbReference type="PROSITE" id="PS00194">
    <property type="entry name" value="THIOREDOXIN_1"/>
    <property type="match status" value="1"/>
</dbReference>
<dbReference type="EMBL" id="WWCU01000006">
    <property type="protein sequence ID" value="MYN07377.1"/>
    <property type="molecule type" value="Genomic_DNA"/>
</dbReference>
<evidence type="ECO:0000256" key="5">
    <source>
        <dbReference type="ARBA" id="ARBA00023157"/>
    </source>
</evidence>
<keyword evidence="12" id="KW-1185">Reference proteome</keyword>
<evidence type="ECO:0000256" key="7">
    <source>
        <dbReference type="PIRNR" id="PIRNR001488"/>
    </source>
</evidence>
<evidence type="ECO:0000256" key="9">
    <source>
        <dbReference type="SAM" id="SignalP"/>
    </source>
</evidence>
<dbReference type="CDD" id="cd03019">
    <property type="entry name" value="DsbA_DsbA"/>
    <property type="match status" value="1"/>
</dbReference>
<evidence type="ECO:0000256" key="6">
    <source>
        <dbReference type="ARBA" id="ARBA00023284"/>
    </source>
</evidence>
<comment type="caution">
    <text evidence="11">The sequence shown here is derived from an EMBL/GenBank/DDBJ whole genome shotgun (WGS) entry which is preliminary data.</text>
</comment>
<dbReference type="PANTHER" id="PTHR35891:SF3">
    <property type="entry name" value="THIOL:DISULFIDE INTERCHANGE PROTEIN DSBL"/>
    <property type="match status" value="1"/>
</dbReference>
<dbReference type="Proteomes" id="UP000450676">
    <property type="component" value="Unassembled WGS sequence"/>
</dbReference>
<keyword evidence="4 7" id="KW-0574">Periplasm</keyword>
<gene>
    <name evidence="11" type="ORF">GTP77_08485</name>
</gene>